<protein>
    <submittedName>
        <fullName evidence="3">Major paralogous domain-containing protein</fullName>
    </submittedName>
</protein>
<name>A0A1M6ZUW8_9BACT</name>
<evidence type="ECO:0000313" key="4">
    <source>
        <dbReference type="Proteomes" id="UP000184275"/>
    </source>
</evidence>
<evidence type="ECO:0000256" key="1">
    <source>
        <dbReference type="SAM" id="MobiDB-lite"/>
    </source>
</evidence>
<reference evidence="4" key="1">
    <citation type="submission" date="2016-11" db="EMBL/GenBank/DDBJ databases">
        <authorList>
            <person name="Varghese N."/>
            <person name="Submissions S."/>
        </authorList>
    </citation>
    <scope>NUCLEOTIDE SEQUENCE [LARGE SCALE GENOMIC DNA]</scope>
    <source>
        <strain evidence="4">UWOS</strain>
    </source>
</reference>
<dbReference type="Proteomes" id="UP000184275">
    <property type="component" value="Unassembled WGS sequence"/>
</dbReference>
<feature type="compositionally biased region" description="Low complexity" evidence="1">
    <location>
        <begin position="75"/>
        <end position="136"/>
    </location>
</feature>
<proteinExistence type="predicted"/>
<dbReference type="NCBIfam" id="TIGR02145">
    <property type="entry name" value="Fib_succ_major"/>
    <property type="match status" value="1"/>
</dbReference>
<dbReference type="EMBL" id="FRAW01000074">
    <property type="protein sequence ID" value="SHL34230.1"/>
    <property type="molecule type" value="Genomic_DNA"/>
</dbReference>
<dbReference type="InterPro" id="IPR011871">
    <property type="entry name" value="Fib_succ_major"/>
</dbReference>
<keyword evidence="4" id="KW-1185">Reference proteome</keyword>
<dbReference type="AlphaFoldDB" id="A0A1M6ZUW8"/>
<feature type="region of interest" description="Disordered" evidence="1">
    <location>
        <begin position="24"/>
        <end position="143"/>
    </location>
</feature>
<feature type="signal peptide" evidence="2">
    <location>
        <begin position="1"/>
        <end position="21"/>
    </location>
</feature>
<feature type="chain" id="PRO_5013359817" evidence="2">
    <location>
        <begin position="22"/>
        <end position="381"/>
    </location>
</feature>
<sequence>MKTIKKIGLVSAVAFAMLAFSACDDSSSASSNGPDENAAVESSSSVRDADPADESSSSVDKKSSGNETKEKDKSSSSSVVSSSSQKVVSSSSDKETSSSSVKANSSESSSSSKKNESSSSSSVKQSSSSIKSSSSKTQNPWGTDSEWQPFNLASFEYGIYTDTRESENIREYHYLTIYNKDHSDSLTVFAENLNIGKMVEFVDSNSYQVDDTMIEKFCYDNDSLNCHYYGGLYQWAEMMEFNDSCNTKSCAHLIEENHRGICPEGWRLMTYDDYKFVAQSENVVHNSYEDMRSSFGFNGYNATGFSLVPAGYIWWNSFQGLQQGTYWHYPAESANVKFDANRYSRGGYAGMSGGGLNEQNTKKRYGLSVRCAMVTNKIGNN</sequence>
<accession>A0A1M6ZUW8</accession>
<organism evidence="3 4">
    <name type="scientific">Fibrobacter intestinalis</name>
    <dbReference type="NCBI Taxonomy" id="28122"/>
    <lineage>
        <taxon>Bacteria</taxon>
        <taxon>Pseudomonadati</taxon>
        <taxon>Fibrobacterota</taxon>
        <taxon>Fibrobacteria</taxon>
        <taxon>Fibrobacterales</taxon>
        <taxon>Fibrobacteraceae</taxon>
        <taxon>Fibrobacter</taxon>
    </lineage>
</organism>
<evidence type="ECO:0000256" key="2">
    <source>
        <dbReference type="SAM" id="SignalP"/>
    </source>
</evidence>
<evidence type="ECO:0000313" key="3">
    <source>
        <dbReference type="EMBL" id="SHL34230.1"/>
    </source>
</evidence>
<keyword evidence="2" id="KW-0732">Signal</keyword>
<dbReference type="PROSITE" id="PS51257">
    <property type="entry name" value="PROKAR_LIPOPROTEIN"/>
    <property type="match status" value="1"/>
</dbReference>
<gene>
    <name evidence="3" type="ORF">SAMN05720469_1742</name>
</gene>
<feature type="compositionally biased region" description="Basic and acidic residues" evidence="1">
    <location>
        <begin position="59"/>
        <end position="74"/>
    </location>
</feature>
<dbReference type="RefSeq" id="WP_083545981.1">
    <property type="nucleotide sequence ID" value="NZ_FRAW01000074.1"/>
</dbReference>